<evidence type="ECO:0000256" key="1">
    <source>
        <dbReference type="SAM" id="SignalP"/>
    </source>
</evidence>
<evidence type="ECO:0000313" key="3">
    <source>
        <dbReference type="Proteomes" id="UP000029554"/>
    </source>
</evidence>
<protein>
    <recommendedName>
        <fullName evidence="4">DUF4412 domain-containing protein</fullName>
    </recommendedName>
</protein>
<dbReference type="STRING" id="1453498.LG45_04675"/>
<gene>
    <name evidence="2" type="ORF">LG45_04675</name>
</gene>
<proteinExistence type="predicted"/>
<evidence type="ECO:0008006" key="4">
    <source>
        <dbReference type="Google" id="ProtNLM"/>
    </source>
</evidence>
<feature type="signal peptide" evidence="1">
    <location>
        <begin position="1"/>
        <end position="17"/>
    </location>
</feature>
<dbReference type="eggNOG" id="ENOG5032TQJ">
    <property type="taxonomic scope" value="Bacteria"/>
</dbReference>
<reference evidence="2 3" key="1">
    <citation type="submission" date="2014-09" db="EMBL/GenBank/DDBJ databases">
        <title>Whole Genome Shotgun of Flavobacterium aquatile LMG 4008.</title>
        <authorList>
            <person name="Gale A.N."/>
            <person name="Pipes S.E."/>
            <person name="Newman J.D."/>
        </authorList>
    </citation>
    <scope>NUCLEOTIDE SEQUENCE [LARGE SCALE GENOMIC DNA]</scope>
    <source>
        <strain evidence="2 3">LMG 4008</strain>
    </source>
</reference>
<keyword evidence="3" id="KW-1185">Reference proteome</keyword>
<feature type="chain" id="PRO_5001911003" description="DUF4412 domain-containing protein" evidence="1">
    <location>
        <begin position="18"/>
        <end position="238"/>
    </location>
</feature>
<keyword evidence="1" id="KW-0732">Signal</keyword>
<organism evidence="2 3">
    <name type="scientific">Flavobacterium aquatile LMG 4008 = ATCC 11947</name>
    <dbReference type="NCBI Taxonomy" id="1453498"/>
    <lineage>
        <taxon>Bacteria</taxon>
        <taxon>Pseudomonadati</taxon>
        <taxon>Bacteroidota</taxon>
        <taxon>Flavobacteriia</taxon>
        <taxon>Flavobacteriales</taxon>
        <taxon>Flavobacteriaceae</taxon>
        <taxon>Flavobacterium</taxon>
    </lineage>
</organism>
<dbReference type="Proteomes" id="UP000029554">
    <property type="component" value="Unassembled WGS sequence"/>
</dbReference>
<accession>A0A095U2W0</accession>
<dbReference type="AlphaFoldDB" id="A0A095U2W0"/>
<dbReference type="EMBL" id="JRHH01000002">
    <property type="protein sequence ID" value="KGD68938.1"/>
    <property type="molecule type" value="Genomic_DNA"/>
</dbReference>
<comment type="caution">
    <text evidence="2">The sequence shown here is derived from an EMBL/GenBank/DDBJ whole genome shotgun (WGS) entry which is preliminary data.</text>
</comment>
<dbReference type="RefSeq" id="WP_035124835.1">
    <property type="nucleotide sequence ID" value="NZ_JRHH01000002.1"/>
</dbReference>
<name>A0A095U2W0_9FLAO</name>
<evidence type="ECO:0000313" key="2">
    <source>
        <dbReference type="EMBL" id="KGD68938.1"/>
    </source>
</evidence>
<dbReference type="OrthoDB" id="1430565at2"/>
<sequence>MKKIIFLYLLTSSILFAQKKYHFDYAFGVKQSYKINKIDEISFNSIFLVNSKNNSYHLYAQDGKDSLNFSMHFIDHNGVSFNSQMSKVNFYKAETISNSCNEVFRYLNPYRRNINQEKSKQYNFINYSDTIINDTSYYHYALKSNRKLKYQKRKKIVTIHYIVEKSDSNFLPFANFSSIYEIWKISKTIPNGNPKIIYYTDFKGEETGKMEITKIKVDKYATIPEECDYSNPKIWDGK</sequence>